<dbReference type="Gene3D" id="3.40.50.720">
    <property type="entry name" value="NAD(P)-binding Rossmann-like Domain"/>
    <property type="match status" value="1"/>
</dbReference>
<reference evidence="2 3" key="1">
    <citation type="submission" date="2018-07" db="EMBL/GenBank/DDBJ databases">
        <title>Genomic Encyclopedia of Type Strains, Phase III (KMG-III): the genomes of soil and plant-associated and newly described type strains.</title>
        <authorList>
            <person name="Whitman W."/>
        </authorList>
    </citation>
    <scope>NUCLEOTIDE SEQUENCE [LARGE SCALE GENOMIC DNA]</scope>
    <source>
        <strain evidence="2 3">CECT 7731</strain>
    </source>
</reference>
<dbReference type="InterPro" id="IPR016040">
    <property type="entry name" value="NAD(P)-bd_dom"/>
</dbReference>
<dbReference type="OrthoDB" id="9803892at2"/>
<gene>
    <name evidence="2" type="ORF">DFP77_1391</name>
</gene>
<evidence type="ECO:0000259" key="1">
    <source>
        <dbReference type="Pfam" id="PF13460"/>
    </source>
</evidence>
<organism evidence="2 3">
    <name type="scientific">Marinomonas foliarum</name>
    <dbReference type="NCBI Taxonomy" id="491950"/>
    <lineage>
        <taxon>Bacteria</taxon>
        <taxon>Pseudomonadati</taxon>
        <taxon>Pseudomonadota</taxon>
        <taxon>Gammaproteobacteria</taxon>
        <taxon>Oceanospirillales</taxon>
        <taxon>Oceanospirillaceae</taxon>
        <taxon>Marinomonas</taxon>
    </lineage>
</organism>
<dbReference type="PANTHER" id="PTHR15020">
    <property type="entry name" value="FLAVIN REDUCTASE-RELATED"/>
    <property type="match status" value="1"/>
</dbReference>
<dbReference type="EMBL" id="QPJQ01000039">
    <property type="protein sequence ID" value="RCW95338.1"/>
    <property type="molecule type" value="Genomic_DNA"/>
</dbReference>
<comment type="caution">
    <text evidence="2">The sequence shown here is derived from an EMBL/GenBank/DDBJ whole genome shotgun (WGS) entry which is preliminary data.</text>
</comment>
<sequence>MSKTLVIGASGQIGQLITKTLVESKEVARALVRDKSKLDEFKDSELEIVEADLEEDFSHAFDGIDNVIFVAGSGGSTGADKTLLIDLWAAKKAVDYAQKTNIKQFIMLSSIGADDPDAMESDIKPYLVAKHMADQYLMASGVPYTIVRPGPLTNDEGEGKITTRRPTTIKEMKIPRADVAKSILYILSREDLNGKIFELFNGSYDIDTILSIEFDLS</sequence>
<proteinExistence type="predicted"/>
<feature type="domain" description="NAD(P)-binding" evidence="1">
    <location>
        <begin position="8"/>
        <end position="188"/>
    </location>
</feature>
<dbReference type="CDD" id="cd05243">
    <property type="entry name" value="SDR_a5"/>
    <property type="match status" value="1"/>
</dbReference>
<evidence type="ECO:0000313" key="3">
    <source>
        <dbReference type="Proteomes" id="UP000253506"/>
    </source>
</evidence>
<accession>A0A368ZLC0</accession>
<evidence type="ECO:0000313" key="2">
    <source>
        <dbReference type="EMBL" id="RCW95338.1"/>
    </source>
</evidence>
<dbReference type="AlphaFoldDB" id="A0A368ZLC0"/>
<dbReference type="PANTHER" id="PTHR15020:SF50">
    <property type="entry name" value="UPF0659 PROTEIN YMR090W"/>
    <property type="match status" value="1"/>
</dbReference>
<name>A0A368ZLC0_9GAMM</name>
<dbReference type="Pfam" id="PF13460">
    <property type="entry name" value="NAD_binding_10"/>
    <property type="match status" value="1"/>
</dbReference>
<dbReference type="SUPFAM" id="SSF51735">
    <property type="entry name" value="NAD(P)-binding Rossmann-fold domains"/>
    <property type="match status" value="1"/>
</dbReference>
<dbReference type="Proteomes" id="UP000253506">
    <property type="component" value="Unassembled WGS sequence"/>
</dbReference>
<dbReference type="InterPro" id="IPR036291">
    <property type="entry name" value="NAD(P)-bd_dom_sf"/>
</dbReference>
<dbReference type="RefSeq" id="WP_114413355.1">
    <property type="nucleotide sequence ID" value="NZ_QPJQ01000039.1"/>
</dbReference>
<protein>
    <submittedName>
        <fullName evidence="2">Uncharacterized protein YbjT (DUF2867 family)</fullName>
    </submittedName>
</protein>